<organism evidence="2 3">
    <name type="scientific">Nesidiocoris tenuis</name>
    <dbReference type="NCBI Taxonomy" id="355587"/>
    <lineage>
        <taxon>Eukaryota</taxon>
        <taxon>Metazoa</taxon>
        <taxon>Ecdysozoa</taxon>
        <taxon>Arthropoda</taxon>
        <taxon>Hexapoda</taxon>
        <taxon>Insecta</taxon>
        <taxon>Pterygota</taxon>
        <taxon>Neoptera</taxon>
        <taxon>Paraneoptera</taxon>
        <taxon>Hemiptera</taxon>
        <taxon>Heteroptera</taxon>
        <taxon>Panheteroptera</taxon>
        <taxon>Cimicomorpha</taxon>
        <taxon>Miridae</taxon>
        <taxon>Dicyphina</taxon>
        <taxon>Nesidiocoris</taxon>
    </lineage>
</organism>
<name>A0ABN7B600_9HEMI</name>
<evidence type="ECO:0000256" key="1">
    <source>
        <dbReference type="SAM" id="MobiDB-lite"/>
    </source>
</evidence>
<gene>
    <name evidence="2" type="ORF">NTJ_12650</name>
</gene>
<protein>
    <submittedName>
        <fullName evidence="2">Uncharacterized protein</fullName>
    </submittedName>
</protein>
<proteinExistence type="predicted"/>
<reference evidence="2 3" key="1">
    <citation type="submission" date="2023-09" db="EMBL/GenBank/DDBJ databases">
        <title>Nesidiocoris tenuis whole genome shotgun sequence.</title>
        <authorList>
            <person name="Shibata T."/>
            <person name="Shimoda M."/>
            <person name="Kobayashi T."/>
            <person name="Uehara T."/>
        </authorList>
    </citation>
    <scope>NUCLEOTIDE SEQUENCE [LARGE SCALE GENOMIC DNA]</scope>
    <source>
        <strain evidence="2 3">Japan</strain>
    </source>
</reference>
<feature type="region of interest" description="Disordered" evidence="1">
    <location>
        <begin position="21"/>
        <end position="77"/>
    </location>
</feature>
<dbReference type="Proteomes" id="UP001307889">
    <property type="component" value="Chromosome 11"/>
</dbReference>
<accession>A0ABN7B600</accession>
<sequence length="77" mass="8477">MVEIEVTLHRSVLPEECHGLQHIQRRQGQNTQSPEKAPTRRGGRSTSHYPNSPLLEFKDSAQIVAGGSPEENAITSS</sequence>
<evidence type="ECO:0000313" key="3">
    <source>
        <dbReference type="Proteomes" id="UP001307889"/>
    </source>
</evidence>
<dbReference type="EMBL" id="AP028919">
    <property type="protein sequence ID" value="BES99831.1"/>
    <property type="molecule type" value="Genomic_DNA"/>
</dbReference>
<keyword evidence="3" id="KW-1185">Reference proteome</keyword>
<evidence type="ECO:0000313" key="2">
    <source>
        <dbReference type="EMBL" id="BES99831.1"/>
    </source>
</evidence>